<evidence type="ECO:0000259" key="1">
    <source>
        <dbReference type="SMART" id="SM00460"/>
    </source>
</evidence>
<dbReference type="Proteomes" id="UP000295388">
    <property type="component" value="Unassembled WGS sequence"/>
</dbReference>
<dbReference type="SUPFAM" id="SSF54001">
    <property type="entry name" value="Cysteine proteinases"/>
    <property type="match status" value="1"/>
</dbReference>
<evidence type="ECO:0000313" key="3">
    <source>
        <dbReference type="Proteomes" id="UP000295388"/>
    </source>
</evidence>
<organism evidence="2 3">
    <name type="scientific">Kribbella caucasensis</name>
    <dbReference type="NCBI Taxonomy" id="2512215"/>
    <lineage>
        <taxon>Bacteria</taxon>
        <taxon>Bacillati</taxon>
        <taxon>Actinomycetota</taxon>
        <taxon>Actinomycetes</taxon>
        <taxon>Propionibacteriales</taxon>
        <taxon>Kribbellaceae</taxon>
        <taxon>Kribbella</taxon>
    </lineage>
</organism>
<dbReference type="GO" id="GO:0008233">
    <property type="term" value="F:peptidase activity"/>
    <property type="evidence" value="ECO:0007669"/>
    <property type="project" value="UniProtKB-KW"/>
</dbReference>
<dbReference type="SMART" id="SM00460">
    <property type="entry name" value="TGc"/>
    <property type="match status" value="1"/>
</dbReference>
<protein>
    <submittedName>
        <fullName evidence="2">Transglutaminase-like putative cysteine protease</fullName>
    </submittedName>
</protein>
<dbReference type="InterPro" id="IPR013589">
    <property type="entry name" value="Bac_transglu_N"/>
</dbReference>
<dbReference type="EMBL" id="SNWQ01000011">
    <property type="protein sequence ID" value="TDO46287.1"/>
    <property type="molecule type" value="Genomic_DNA"/>
</dbReference>
<dbReference type="InterPro" id="IPR002931">
    <property type="entry name" value="Transglutaminase-like"/>
</dbReference>
<keyword evidence="2" id="KW-0645">Protease</keyword>
<dbReference type="PANTHER" id="PTHR33490">
    <property type="entry name" value="BLR5614 PROTEIN-RELATED"/>
    <property type="match status" value="1"/>
</dbReference>
<dbReference type="Gene3D" id="3.10.620.30">
    <property type="match status" value="1"/>
</dbReference>
<name>A0A4V3C9M8_9ACTN</name>
<comment type="caution">
    <text evidence="2">The sequence shown here is derived from an EMBL/GenBank/DDBJ whole genome shotgun (WGS) entry which is preliminary data.</text>
</comment>
<dbReference type="Pfam" id="PF08379">
    <property type="entry name" value="Bact_transglu_N"/>
    <property type="match status" value="1"/>
</dbReference>
<dbReference type="RefSeq" id="WP_202869711.1">
    <property type="nucleotide sequence ID" value="NZ_SNWQ01000011.1"/>
</dbReference>
<accession>A0A4V3C9M8</accession>
<evidence type="ECO:0000313" key="2">
    <source>
        <dbReference type="EMBL" id="TDO46287.1"/>
    </source>
</evidence>
<sequence>MTEPLNWRLRVVHTTGYRYATAVTQSYNEARLTPRSDDRQNLMVARLETVPTARVNRYTDYWGTEVNTFDLHTPHTELKVTAASVVETAAETVPAEIATWAEVRSAEAVDRHAEFLEWTTYVPKHRELSAVARSLRKGRTPDETVLAVSKWVHDTLKYQRGTTGVHSSAVDAWQAREGVCQDYAHLTLTLLRAVGIPSRYVSGYLHTKPNAAVGETVVGESHAWIEAWTGSWWGFDPTNDIPIGHRHVWVATGRDYADVSPLKGIYSGGAATAIEVTVNMTRLA</sequence>
<gene>
    <name evidence="2" type="ORF">EV643_111140</name>
</gene>
<proteinExistence type="predicted"/>
<dbReference type="AlphaFoldDB" id="A0A4V3C9M8"/>
<dbReference type="PANTHER" id="PTHR33490:SF6">
    <property type="entry name" value="SLL1049 PROTEIN"/>
    <property type="match status" value="1"/>
</dbReference>
<dbReference type="Pfam" id="PF01841">
    <property type="entry name" value="Transglut_core"/>
    <property type="match status" value="1"/>
</dbReference>
<reference evidence="2 3" key="1">
    <citation type="submission" date="2019-03" db="EMBL/GenBank/DDBJ databases">
        <title>Genomic Encyclopedia of Type Strains, Phase III (KMG-III): the genomes of soil and plant-associated and newly described type strains.</title>
        <authorList>
            <person name="Whitman W."/>
        </authorList>
    </citation>
    <scope>NUCLEOTIDE SEQUENCE [LARGE SCALE GENOMIC DNA]</scope>
    <source>
        <strain evidence="2 3">VKM Ac-2527</strain>
    </source>
</reference>
<dbReference type="InterPro" id="IPR038765">
    <property type="entry name" value="Papain-like_cys_pep_sf"/>
</dbReference>
<dbReference type="GO" id="GO:0006508">
    <property type="term" value="P:proteolysis"/>
    <property type="evidence" value="ECO:0007669"/>
    <property type="project" value="UniProtKB-KW"/>
</dbReference>
<feature type="domain" description="Transglutaminase-like" evidence="1">
    <location>
        <begin position="172"/>
        <end position="239"/>
    </location>
</feature>
<keyword evidence="2" id="KW-0378">Hydrolase</keyword>
<keyword evidence="3" id="KW-1185">Reference proteome</keyword>